<reference evidence="1" key="2">
    <citation type="journal article" date="2022" name="New Phytol.">
        <title>Evolutionary transition to the ectomycorrhizal habit in the genomes of a hyperdiverse lineage of mushroom-forming fungi.</title>
        <authorList>
            <person name="Looney B."/>
            <person name="Miyauchi S."/>
            <person name="Morin E."/>
            <person name="Drula E."/>
            <person name="Courty P.E."/>
            <person name="Kohler A."/>
            <person name="Kuo A."/>
            <person name="LaButti K."/>
            <person name="Pangilinan J."/>
            <person name="Lipzen A."/>
            <person name="Riley R."/>
            <person name="Andreopoulos W."/>
            <person name="He G."/>
            <person name="Johnson J."/>
            <person name="Nolan M."/>
            <person name="Tritt A."/>
            <person name="Barry K.W."/>
            <person name="Grigoriev I.V."/>
            <person name="Nagy L.G."/>
            <person name="Hibbett D."/>
            <person name="Henrissat B."/>
            <person name="Matheny P.B."/>
            <person name="Labbe J."/>
            <person name="Martin F.M."/>
        </authorList>
    </citation>
    <scope>NUCLEOTIDE SEQUENCE</scope>
    <source>
        <strain evidence="1">HHB10654</strain>
    </source>
</reference>
<organism evidence="1 2">
    <name type="scientific">Artomyces pyxidatus</name>
    <dbReference type="NCBI Taxonomy" id="48021"/>
    <lineage>
        <taxon>Eukaryota</taxon>
        <taxon>Fungi</taxon>
        <taxon>Dikarya</taxon>
        <taxon>Basidiomycota</taxon>
        <taxon>Agaricomycotina</taxon>
        <taxon>Agaricomycetes</taxon>
        <taxon>Russulales</taxon>
        <taxon>Auriscalpiaceae</taxon>
        <taxon>Artomyces</taxon>
    </lineage>
</organism>
<reference evidence="1" key="1">
    <citation type="submission" date="2021-03" db="EMBL/GenBank/DDBJ databases">
        <authorList>
            <consortium name="DOE Joint Genome Institute"/>
            <person name="Ahrendt S."/>
            <person name="Looney B.P."/>
            <person name="Miyauchi S."/>
            <person name="Morin E."/>
            <person name="Drula E."/>
            <person name="Courty P.E."/>
            <person name="Chicoki N."/>
            <person name="Fauchery L."/>
            <person name="Kohler A."/>
            <person name="Kuo A."/>
            <person name="Labutti K."/>
            <person name="Pangilinan J."/>
            <person name="Lipzen A."/>
            <person name="Riley R."/>
            <person name="Andreopoulos W."/>
            <person name="He G."/>
            <person name="Johnson J."/>
            <person name="Barry K.W."/>
            <person name="Grigoriev I.V."/>
            <person name="Nagy L."/>
            <person name="Hibbett D."/>
            <person name="Henrissat B."/>
            <person name="Matheny P.B."/>
            <person name="Labbe J."/>
            <person name="Martin F."/>
        </authorList>
    </citation>
    <scope>NUCLEOTIDE SEQUENCE</scope>
    <source>
        <strain evidence="1">HHB10654</strain>
    </source>
</reference>
<sequence>MSNFTNEKDPLLPTRWTAQQIKQAIKPELFHRSTTVALSYLVRDIFMACIMAYGVYTLDGLVLMHFEADPSTRILGQVIRTLIWATYSWFQGLNVTGIWLLGHECVHGAFSSSRWICDVVGFTIHTSLGTPYFSWKHAHTMHHQLHADNIHSSEHGDAQARTEELWEAIEHSPISLLPSFAIQQIRELGTLFLSCFSSKVESQLVLFDYKHRLMTLLTDIGFAGLAYLLVLAVARFGALTVAGIYGVPWLIVSGWIGVATLIGHRAPGAGVLSTIDHDLLGWQGKFFLHNMAQCHLVHHLFPNMPFYNAPEATEQVRQLLGSDYPTSDAPIIELLWKI</sequence>
<name>A0ACB8T8A6_9AGAM</name>
<evidence type="ECO:0000313" key="2">
    <source>
        <dbReference type="Proteomes" id="UP000814140"/>
    </source>
</evidence>
<keyword evidence="2" id="KW-1185">Reference proteome</keyword>
<accession>A0ACB8T8A6</accession>
<comment type="caution">
    <text evidence="1">The sequence shown here is derived from an EMBL/GenBank/DDBJ whole genome shotgun (WGS) entry which is preliminary data.</text>
</comment>
<evidence type="ECO:0000313" key="1">
    <source>
        <dbReference type="EMBL" id="KAI0064140.1"/>
    </source>
</evidence>
<proteinExistence type="predicted"/>
<protein>
    <submittedName>
        <fullName evidence="1">Uncharacterized protein</fullName>
    </submittedName>
</protein>
<gene>
    <name evidence="1" type="ORF">BV25DRAFT_1914787</name>
</gene>
<dbReference type="Proteomes" id="UP000814140">
    <property type="component" value="Unassembled WGS sequence"/>
</dbReference>
<dbReference type="EMBL" id="MU277200">
    <property type="protein sequence ID" value="KAI0064140.1"/>
    <property type="molecule type" value="Genomic_DNA"/>
</dbReference>